<feature type="region of interest" description="Disordered" evidence="1">
    <location>
        <begin position="1"/>
        <end position="22"/>
    </location>
</feature>
<accession>A0A3E1HI97</accession>
<organism evidence="2 3">
    <name type="scientific">Mycobacterium uberis</name>
    <dbReference type="NCBI Taxonomy" id="2162698"/>
    <lineage>
        <taxon>Bacteria</taxon>
        <taxon>Bacillati</taxon>
        <taxon>Actinomycetota</taxon>
        <taxon>Actinomycetes</taxon>
        <taxon>Mycobacteriales</taxon>
        <taxon>Mycobacteriaceae</taxon>
        <taxon>Mycobacterium</taxon>
    </lineage>
</organism>
<sequence>MTAGLGVKRGMPHGRPMNSAPDETTQILTLLDRTAVFMGTALTIRNFISERAIFAAGASGRPVDNRRLQLPSYLWAKALHLT</sequence>
<comment type="caution">
    <text evidence="2">The sequence shown here is derived from an EMBL/GenBank/DDBJ whole genome shotgun (WGS) entry which is preliminary data.</text>
</comment>
<dbReference type="EMBL" id="QAYL01000007">
    <property type="protein sequence ID" value="RFD26035.1"/>
    <property type="molecule type" value="Genomic_DNA"/>
</dbReference>
<name>A0A3E1HI97_9MYCO</name>
<dbReference type="AlphaFoldDB" id="A0A3E1HI97"/>
<gene>
    <name evidence="2" type="ORF">MUBE_06175</name>
</gene>
<dbReference type="Proteomes" id="UP000258522">
    <property type="component" value="Unassembled WGS sequence"/>
</dbReference>
<evidence type="ECO:0000313" key="3">
    <source>
        <dbReference type="Proteomes" id="UP000258522"/>
    </source>
</evidence>
<evidence type="ECO:0000313" key="2">
    <source>
        <dbReference type="EMBL" id="RFD26035.1"/>
    </source>
</evidence>
<proteinExistence type="predicted"/>
<protein>
    <submittedName>
        <fullName evidence="2">Uncharacterized protein</fullName>
    </submittedName>
</protein>
<evidence type="ECO:0000256" key="1">
    <source>
        <dbReference type="SAM" id="MobiDB-lite"/>
    </source>
</evidence>
<keyword evidence="3" id="KW-1185">Reference proteome</keyword>
<reference evidence="2 3" key="1">
    <citation type="submission" date="2018-07" db="EMBL/GenBank/DDBJ databases">
        <title>Whole genome sequence of Mycobacterium uberis.</title>
        <authorList>
            <person name="Benjak A."/>
        </authorList>
    </citation>
    <scope>NUCLEOTIDE SEQUENCE [LARGE SCALE GENOMIC DNA]</scope>
    <source>
        <strain evidence="2 3">Jura</strain>
    </source>
</reference>